<gene>
    <name evidence="2" type="ORF">DSL72_005042</name>
</gene>
<feature type="transmembrane region" description="Helical" evidence="1">
    <location>
        <begin position="6"/>
        <end position="27"/>
    </location>
</feature>
<protein>
    <recommendedName>
        <fullName evidence="4">Cellulase</fullName>
    </recommendedName>
</protein>
<proteinExistence type="predicted"/>
<dbReference type="InterPro" id="IPR005197">
    <property type="entry name" value="Glyco_hydro_71"/>
</dbReference>
<dbReference type="OrthoDB" id="3559830at2759"/>
<keyword evidence="1" id="KW-0472">Membrane</keyword>
<evidence type="ECO:0000313" key="3">
    <source>
        <dbReference type="Proteomes" id="UP000672032"/>
    </source>
</evidence>
<name>A0A8A3PEJ0_9HELO</name>
<dbReference type="GO" id="GO:0051118">
    <property type="term" value="F:glucan endo-1,3-alpha-glucosidase activity"/>
    <property type="evidence" value="ECO:0007669"/>
    <property type="project" value="InterPro"/>
</dbReference>
<dbReference type="Proteomes" id="UP000672032">
    <property type="component" value="Chromosome 4"/>
</dbReference>
<evidence type="ECO:0000313" key="2">
    <source>
        <dbReference type="EMBL" id="QSZ33474.1"/>
    </source>
</evidence>
<dbReference type="AlphaFoldDB" id="A0A8A3PEJ0"/>
<keyword evidence="1" id="KW-0812">Transmembrane</keyword>
<evidence type="ECO:0008006" key="4">
    <source>
        <dbReference type="Google" id="ProtNLM"/>
    </source>
</evidence>
<organism evidence="2 3">
    <name type="scientific">Monilinia vaccinii-corymbosi</name>
    <dbReference type="NCBI Taxonomy" id="61207"/>
    <lineage>
        <taxon>Eukaryota</taxon>
        <taxon>Fungi</taxon>
        <taxon>Dikarya</taxon>
        <taxon>Ascomycota</taxon>
        <taxon>Pezizomycotina</taxon>
        <taxon>Leotiomycetes</taxon>
        <taxon>Helotiales</taxon>
        <taxon>Sclerotiniaceae</taxon>
        <taxon>Monilinia</taxon>
    </lineage>
</organism>
<keyword evidence="1" id="KW-1133">Transmembrane helix</keyword>
<dbReference type="Gene3D" id="3.20.20.80">
    <property type="entry name" value="Glycosidases"/>
    <property type="match status" value="1"/>
</dbReference>
<evidence type="ECO:0000256" key="1">
    <source>
        <dbReference type="SAM" id="Phobius"/>
    </source>
</evidence>
<keyword evidence="3" id="KW-1185">Reference proteome</keyword>
<reference evidence="2" key="1">
    <citation type="submission" date="2020-10" db="EMBL/GenBank/DDBJ databases">
        <title>Genome Sequence of Monilinia vaccinii-corymbosi Sheds Light on Mummy Berry Disease Infection of Blueberry and Mating Type.</title>
        <authorList>
            <person name="Yow A.G."/>
            <person name="Zhang Y."/>
            <person name="Bansal K."/>
            <person name="Eacker S.M."/>
            <person name="Sullivan S."/>
            <person name="Liachko I."/>
            <person name="Cubeta M.A."/>
            <person name="Rollins J.A."/>
            <person name="Ashrafi H."/>
        </authorList>
    </citation>
    <scope>NUCLEOTIDE SEQUENCE</scope>
    <source>
        <strain evidence="2">RL-1</strain>
    </source>
</reference>
<dbReference type="Pfam" id="PF03659">
    <property type="entry name" value="Glyco_hydro_71"/>
    <property type="match status" value="1"/>
</dbReference>
<dbReference type="EMBL" id="CP063408">
    <property type="protein sequence ID" value="QSZ33474.1"/>
    <property type="molecule type" value="Genomic_DNA"/>
</dbReference>
<accession>A0A8A3PEJ0</accession>
<sequence length="127" mass="14135">MVYNDPVNSAAVAAAFIAAASAGFNLFSSFDYTGNGPWPMDRVISYILTYRSHGAYFRYNGQPFVSTFERPASAADWIEIKRQIDCFFMPDWSSLGAKVAMEQANGVADGLFSWDAWPWGANDMKHI</sequence>